<dbReference type="GO" id="GO:0006355">
    <property type="term" value="P:regulation of DNA-templated transcription"/>
    <property type="evidence" value="ECO:0007669"/>
    <property type="project" value="InterPro"/>
</dbReference>
<dbReference type="PANTHER" id="PTHR43649">
    <property type="entry name" value="ARABINOSE-BINDING PROTEIN-RELATED"/>
    <property type="match status" value="1"/>
</dbReference>
<dbReference type="GO" id="GO:0003677">
    <property type="term" value="F:DNA binding"/>
    <property type="evidence" value="ECO:0007669"/>
    <property type="project" value="InterPro"/>
</dbReference>
<dbReference type="Pfam" id="PF01547">
    <property type="entry name" value="SBP_bac_1"/>
    <property type="match status" value="1"/>
</dbReference>
<dbReference type="Proteomes" id="UP000244729">
    <property type="component" value="Chromosome"/>
</dbReference>
<dbReference type="SUPFAM" id="SSF53067">
    <property type="entry name" value="Actin-like ATPase domain"/>
    <property type="match status" value="1"/>
</dbReference>
<keyword evidence="4" id="KW-1185">Reference proteome</keyword>
<dbReference type="InterPro" id="IPR006059">
    <property type="entry name" value="SBP"/>
</dbReference>
<name>A0A2S0WYX5_9MICO</name>
<reference evidence="3 4" key="1">
    <citation type="submission" date="2018-04" db="EMBL/GenBank/DDBJ databases">
        <authorList>
            <person name="Li J."/>
        </authorList>
    </citation>
    <scope>NUCLEOTIDE SEQUENCE [LARGE SCALE GENOMIC DNA]</scope>
    <source>
        <strain evidence="4">30A</strain>
    </source>
</reference>
<dbReference type="EMBL" id="CP028913">
    <property type="protein sequence ID" value="AWB96470.1"/>
    <property type="molecule type" value="Genomic_DNA"/>
</dbReference>
<evidence type="ECO:0000313" key="4">
    <source>
        <dbReference type="Proteomes" id="UP000244729"/>
    </source>
</evidence>
<dbReference type="RefSeq" id="WP_108596267.1">
    <property type="nucleotide sequence ID" value="NZ_CP028913.1"/>
</dbReference>
<dbReference type="PANTHER" id="PTHR43649:SF30">
    <property type="entry name" value="ABC TRANSPORTER SUBSTRATE-BINDING PROTEIN"/>
    <property type="match status" value="1"/>
</dbReference>
<dbReference type="AlphaFoldDB" id="A0A2S0WYX5"/>
<dbReference type="Gene3D" id="1.10.10.10">
    <property type="entry name" value="Winged helix-like DNA-binding domain superfamily/Winged helix DNA-binding domain"/>
    <property type="match status" value="1"/>
</dbReference>
<evidence type="ECO:0000259" key="2">
    <source>
        <dbReference type="Pfam" id="PF09339"/>
    </source>
</evidence>
<comment type="similarity">
    <text evidence="1">Belongs to the ROK (NagC/XylR) family.</text>
</comment>
<dbReference type="InterPro" id="IPR005471">
    <property type="entry name" value="Tscrpt_reg_IclR_N"/>
</dbReference>
<gene>
    <name evidence="3" type="ORF">DCE93_13105</name>
</gene>
<dbReference type="Pfam" id="PF00480">
    <property type="entry name" value="ROK"/>
    <property type="match status" value="1"/>
</dbReference>
<dbReference type="Pfam" id="PF09339">
    <property type="entry name" value="HTH_IclR"/>
    <property type="match status" value="1"/>
</dbReference>
<dbReference type="InterPro" id="IPR043129">
    <property type="entry name" value="ATPase_NBD"/>
</dbReference>
<dbReference type="SUPFAM" id="SSF53850">
    <property type="entry name" value="Periplasmic binding protein-like II"/>
    <property type="match status" value="1"/>
</dbReference>
<proteinExistence type="inferred from homology"/>
<sequence length="849" mass="91414">MNQGTKGTKQSLRVTNEQLVLQHIAAANAQASRADIARSTGLTRATVSAIVAELIERRIVAEAGTRAGDSGKPATRLELDRVNHIVIAIDVRARQVTCTCVLLDGTVDEFTEYSVGTTPIIDVVAVAVASLRRRRPENVLSVGIAVPGGVSGDGRVVSHELGWDGLDIAALVSEQVEAPVLVMSDAAASAVFEATLSRAVSPSIGAIHLGKTLSVAMLARGVNLIEPAQSGGDIGHLIVLGGDRVCPLGHAGCLSAVASLDAILDGVDPETLFLRHNGVTNGAVRVLNSRIADASRHIAAYVDILGATSGIPEFVLDGPVRALGSALVEATRKELRARVVRQGDIPVVRFSTLGADGVILGAATHAFRQRLGVTWTTENLSNALGDTSLTLVERNIGGYSMERLPIVRKYVSAAAVAALALGAAGCSTGAGGDDTITLEVWTHEFEPLQQVLTEKWIPEFEAEHEGVQIKLTSIPFAGAVSYDAKLISALSSGGGPDVWDMGDWNYKTFAENGYLEPIDPETFGYEDDQELIDAYLPGSTDALVSDGELLGLFSEFNTLNLFYNKEVFADAGIEPLPEDKPVSWKEIGEIGQKLRVENGGALERIGLQLGFFANFRSPQWYAQNYYTFLRQYGQDDIFVDGAPAGNTEAAVEAFQLIHDFTYKYEAYDPNFLNNWFADVPQGRAGMVSAGTWYPSSAIQNNEDFDFGVAPNPVVDPENPDTYKNVSWLWGWSINANAEEERKAASQEFLAFMLGKKGETEQSADWFERLGYMQPSLAFLESDAYQSALEESPWLQLWVDALSNYEVTPVPHSYDEAGAALVRAIDRVIYDGASAEEAADQLQAELERLG</sequence>
<accession>A0A2S0WYX5</accession>
<protein>
    <recommendedName>
        <fullName evidence="2">HTH iclR-type domain-containing protein</fullName>
    </recommendedName>
</protein>
<feature type="domain" description="HTH iclR-type" evidence="2">
    <location>
        <begin position="20"/>
        <end position="61"/>
    </location>
</feature>
<dbReference type="Gene3D" id="3.40.190.10">
    <property type="entry name" value="Periplasmic binding protein-like II"/>
    <property type="match status" value="1"/>
</dbReference>
<dbReference type="InterPro" id="IPR000600">
    <property type="entry name" value="ROK"/>
</dbReference>
<dbReference type="InterPro" id="IPR036388">
    <property type="entry name" value="WH-like_DNA-bd_sf"/>
</dbReference>
<dbReference type="OrthoDB" id="3495561at2"/>
<dbReference type="InterPro" id="IPR036390">
    <property type="entry name" value="WH_DNA-bd_sf"/>
</dbReference>
<dbReference type="InterPro" id="IPR050490">
    <property type="entry name" value="Bact_solute-bd_prot1"/>
</dbReference>
<dbReference type="KEGG" id="agm:DCE93_13105"/>
<dbReference type="Gene3D" id="3.30.420.40">
    <property type="match status" value="2"/>
</dbReference>
<evidence type="ECO:0000256" key="1">
    <source>
        <dbReference type="ARBA" id="ARBA00006479"/>
    </source>
</evidence>
<dbReference type="SUPFAM" id="SSF46785">
    <property type="entry name" value="Winged helix' DNA-binding domain"/>
    <property type="match status" value="1"/>
</dbReference>
<organism evidence="3 4">
    <name type="scientific">Agromyces badenianii</name>
    <dbReference type="NCBI Taxonomy" id="2080742"/>
    <lineage>
        <taxon>Bacteria</taxon>
        <taxon>Bacillati</taxon>
        <taxon>Actinomycetota</taxon>
        <taxon>Actinomycetes</taxon>
        <taxon>Micrococcales</taxon>
        <taxon>Microbacteriaceae</taxon>
        <taxon>Agromyces</taxon>
    </lineage>
</organism>
<evidence type="ECO:0000313" key="3">
    <source>
        <dbReference type="EMBL" id="AWB96470.1"/>
    </source>
</evidence>